<evidence type="ECO:0000256" key="8">
    <source>
        <dbReference type="ARBA" id="ARBA00022989"/>
    </source>
</evidence>
<keyword evidence="4" id="KW-1003">Cell membrane</keyword>
<feature type="domain" description="GspL periplasmic" evidence="12">
    <location>
        <begin position="246"/>
        <end position="403"/>
    </location>
</feature>
<keyword evidence="5" id="KW-0997">Cell inner membrane</keyword>
<dbReference type="InterPro" id="IPR024230">
    <property type="entry name" value="GspL_cyto_dom"/>
</dbReference>
<dbReference type="CDD" id="cd24017">
    <property type="entry name" value="ASKHA_T2SSL_N"/>
    <property type="match status" value="1"/>
</dbReference>
<dbReference type="Pfam" id="PF05134">
    <property type="entry name" value="T2SSL"/>
    <property type="match status" value="1"/>
</dbReference>
<dbReference type="GO" id="GO:0015627">
    <property type="term" value="C:type II protein secretion system complex"/>
    <property type="evidence" value="ECO:0007669"/>
    <property type="project" value="InterPro"/>
</dbReference>
<keyword evidence="6" id="KW-0812">Transmembrane</keyword>
<keyword evidence="14" id="KW-1185">Reference proteome</keyword>
<dbReference type="InterPro" id="IPR025691">
    <property type="entry name" value="GspL_pp_dom"/>
</dbReference>
<keyword evidence="9" id="KW-0472">Membrane</keyword>
<dbReference type="InterPro" id="IPR007812">
    <property type="entry name" value="T2SS_protein-GspL"/>
</dbReference>
<keyword evidence="3 10" id="KW-0813">Transport</keyword>
<dbReference type="Gene3D" id="3.30.1360.100">
    <property type="entry name" value="General secretion pathway protein M, EpsM"/>
    <property type="match status" value="1"/>
</dbReference>
<evidence type="ECO:0000256" key="3">
    <source>
        <dbReference type="ARBA" id="ARBA00022448"/>
    </source>
</evidence>
<dbReference type="Gene3D" id="3.30.420.380">
    <property type="match status" value="1"/>
</dbReference>
<dbReference type="Gene3D" id="3.30.420.370">
    <property type="match status" value="1"/>
</dbReference>
<evidence type="ECO:0000256" key="5">
    <source>
        <dbReference type="ARBA" id="ARBA00022519"/>
    </source>
</evidence>
<dbReference type="GO" id="GO:0015628">
    <property type="term" value="P:protein secretion by the type II secretion system"/>
    <property type="evidence" value="ECO:0007669"/>
    <property type="project" value="InterPro"/>
</dbReference>
<comment type="caution">
    <text evidence="13">The sequence shown here is derived from an EMBL/GenBank/DDBJ whole genome shotgun (WGS) entry which is preliminary data.</text>
</comment>
<feature type="domain" description="GspL cytoplasmic actin-ATPase-like" evidence="11">
    <location>
        <begin position="5"/>
        <end position="241"/>
    </location>
</feature>
<dbReference type="RefSeq" id="WP_161157242.1">
    <property type="nucleotide sequence ID" value="NZ_WEKT01000036.1"/>
</dbReference>
<protein>
    <recommendedName>
        <fullName evidence="10">Type II secretion system protein L</fullName>
        <shortName evidence="10">T2SS protein L</shortName>
    </recommendedName>
</protein>
<evidence type="ECO:0000256" key="1">
    <source>
        <dbReference type="ARBA" id="ARBA00004377"/>
    </source>
</evidence>
<dbReference type="InterPro" id="IPR043129">
    <property type="entry name" value="ATPase_NBD"/>
</dbReference>
<dbReference type="NCBIfam" id="TIGR01709">
    <property type="entry name" value="typeII_sec_gspL"/>
    <property type="match status" value="1"/>
</dbReference>
<evidence type="ECO:0000256" key="4">
    <source>
        <dbReference type="ARBA" id="ARBA00022475"/>
    </source>
</evidence>
<keyword evidence="7 10" id="KW-0653">Protein transport</keyword>
<evidence type="ECO:0000259" key="11">
    <source>
        <dbReference type="Pfam" id="PF05134"/>
    </source>
</evidence>
<organism evidence="13 14">
    <name type="scientific">Vibrio eleionomae</name>
    <dbReference type="NCBI Taxonomy" id="2653505"/>
    <lineage>
        <taxon>Bacteria</taxon>
        <taxon>Pseudomonadati</taxon>
        <taxon>Pseudomonadota</taxon>
        <taxon>Gammaproteobacteria</taxon>
        <taxon>Vibrionales</taxon>
        <taxon>Vibrionaceae</taxon>
        <taxon>Vibrio</taxon>
    </lineage>
</organism>
<name>A0A7X4RVA3_9VIBR</name>
<keyword evidence="8" id="KW-1133">Transmembrane helix</keyword>
<proteinExistence type="inferred from homology"/>
<comment type="function">
    <text evidence="10">Inner membrane component of the type II secretion system required for the energy-dependent secretion of extracellular factors such as proteases and toxins from the periplasm.</text>
</comment>
<dbReference type="EMBL" id="WEKT01000036">
    <property type="protein sequence ID" value="MZI94761.1"/>
    <property type="molecule type" value="Genomic_DNA"/>
</dbReference>
<dbReference type="Pfam" id="PF12693">
    <property type="entry name" value="GspL_C"/>
    <property type="match status" value="1"/>
</dbReference>
<dbReference type="PIRSF" id="PIRSF015761">
    <property type="entry name" value="Protein_L"/>
    <property type="match status" value="1"/>
</dbReference>
<evidence type="ECO:0000313" key="13">
    <source>
        <dbReference type="EMBL" id="MZI94761.1"/>
    </source>
</evidence>
<evidence type="ECO:0000256" key="6">
    <source>
        <dbReference type="ARBA" id="ARBA00022692"/>
    </source>
</evidence>
<dbReference type="GO" id="GO:0005886">
    <property type="term" value="C:plasma membrane"/>
    <property type="evidence" value="ECO:0007669"/>
    <property type="project" value="UniProtKB-SubCell"/>
</dbReference>
<dbReference type="GO" id="GO:0009276">
    <property type="term" value="C:Gram-negative-bacterium-type cell wall"/>
    <property type="evidence" value="ECO:0007669"/>
    <property type="project" value="InterPro"/>
</dbReference>
<evidence type="ECO:0000256" key="7">
    <source>
        <dbReference type="ARBA" id="ARBA00022927"/>
    </source>
</evidence>
<dbReference type="Proteomes" id="UP000462621">
    <property type="component" value="Unassembled WGS sequence"/>
</dbReference>
<evidence type="ECO:0000313" key="14">
    <source>
        <dbReference type="Proteomes" id="UP000462621"/>
    </source>
</evidence>
<evidence type="ECO:0000256" key="9">
    <source>
        <dbReference type="ARBA" id="ARBA00023136"/>
    </source>
</evidence>
<accession>A0A7X4RVA3</accession>
<reference evidence="13 14" key="1">
    <citation type="submission" date="2019-10" db="EMBL/GenBank/DDBJ databases">
        <title>Vibrio sp. nov. isolated from a shrimp pond.</title>
        <authorList>
            <person name="Gomez-Gil B."/>
            <person name="Enciso-Ibarra J."/>
            <person name="Enciso-Ibarra K."/>
            <person name="Bolan-Mejia C."/>
        </authorList>
    </citation>
    <scope>NUCLEOTIDE SEQUENCE [LARGE SCALE GENOMIC DNA]</scope>
    <source>
        <strain evidence="13 14">CAIM 722</strain>
    </source>
</reference>
<comment type="similarity">
    <text evidence="2 10">Belongs to the GSP L family.</text>
</comment>
<evidence type="ECO:0000256" key="10">
    <source>
        <dbReference type="PIRNR" id="PIRNR015761"/>
    </source>
</evidence>
<gene>
    <name evidence="13" type="primary">gspL</name>
    <name evidence="13" type="ORF">F9817_16395</name>
</gene>
<evidence type="ECO:0000256" key="2">
    <source>
        <dbReference type="ARBA" id="ARBA00005318"/>
    </source>
</evidence>
<comment type="subcellular location">
    <subcellularLocation>
        <location evidence="1">Cell inner membrane</location>
        <topology evidence="1">Single-pass membrane protein</topology>
    </subcellularLocation>
</comment>
<evidence type="ECO:0000259" key="12">
    <source>
        <dbReference type="Pfam" id="PF12693"/>
    </source>
</evidence>
<dbReference type="SUPFAM" id="SSF53067">
    <property type="entry name" value="Actin-like ATPase domain"/>
    <property type="match status" value="2"/>
</dbReference>
<dbReference type="AlphaFoldDB" id="A0A7X4RVA3"/>
<sequence length="404" mass="45766">MSEFLTVRLSSQKQAPISWLVWSTDQQDVIASGELSGWHELEELTDYAAQRTTILLLSASDLILTDVEVPPGGSRQFESMLPYLLEDDIAQDVDDVHFSVLSKRDGIAYIAGIDRGWFTYCLTKFAEIGIEIKRVMPDVLALPQADTPLTAAQIGPQWLIRKGDWQGIVMESDWLPVLVESDWVKSEQSPLALTSYTELPTLPLDEDQHWSVKPNEMVMKLLAQEACQSRMTLLSGPFKTKSSWLKHWHTWRLPTYSALALIVVTMVYSAFEANRFEQQAQAYHQESERIFRTIFPNKRRIPTVSYLKREMQGELQLLSGSGGSDTVLNWLQVLPESLKSVKDMKIQSLKYDGDKGELRVEATSKDFPSFEKARVQLSEQFNVQQGQLSKDGDTVLGSFVLKAK</sequence>